<gene>
    <name evidence="1" type="ORF">B7722_02030</name>
</gene>
<protein>
    <recommendedName>
        <fullName evidence="3">LXG domain-containing protein</fullName>
    </recommendedName>
</protein>
<evidence type="ECO:0000313" key="1">
    <source>
        <dbReference type="EMBL" id="ORO52400.1"/>
    </source>
</evidence>
<dbReference type="EMBL" id="NCUJ01000014">
    <property type="protein sequence ID" value="ORO52400.1"/>
    <property type="molecule type" value="Genomic_DNA"/>
</dbReference>
<reference evidence="1 2" key="1">
    <citation type="journal article" date="2016" name="Eur. J. Clin. Microbiol. Infect. Dis.">
        <title>Whole genome sequencing as a tool for phylogenetic analysis of clinical strains of Mitis group streptococci.</title>
        <authorList>
            <person name="Rasmussen L.H."/>
            <person name="Dargis R."/>
            <person name="Hojholt K."/>
            <person name="Christensen J.J."/>
            <person name="Skovgaard O."/>
            <person name="Justesen U.S."/>
            <person name="Rosenvinge F.S."/>
            <person name="Moser C."/>
            <person name="Lukjancenko O."/>
            <person name="Rasmussen S."/>
            <person name="Nielsen X.C."/>
        </authorList>
    </citation>
    <scope>NUCLEOTIDE SEQUENCE [LARGE SCALE GENOMIC DNA]</scope>
    <source>
        <strain evidence="1 2">RH_8610_08</strain>
    </source>
</reference>
<organism evidence="1 2">
    <name type="scientific">Streptococcus oralis subsp. oralis</name>
    <dbReference type="NCBI Taxonomy" id="1891914"/>
    <lineage>
        <taxon>Bacteria</taxon>
        <taxon>Bacillati</taxon>
        <taxon>Bacillota</taxon>
        <taxon>Bacilli</taxon>
        <taxon>Lactobacillales</taxon>
        <taxon>Streptococcaceae</taxon>
        <taxon>Streptococcus</taxon>
    </lineage>
</organism>
<name>A0A1X1GZS7_STROR</name>
<proteinExistence type="predicted"/>
<evidence type="ECO:0008006" key="3">
    <source>
        <dbReference type="Google" id="ProtNLM"/>
    </source>
</evidence>
<comment type="caution">
    <text evidence="1">The sequence shown here is derived from an EMBL/GenBank/DDBJ whole genome shotgun (WGS) entry which is preliminary data.</text>
</comment>
<evidence type="ECO:0000313" key="2">
    <source>
        <dbReference type="Proteomes" id="UP000193768"/>
    </source>
</evidence>
<accession>A0A1X1GZS7</accession>
<sequence>MGDSVKAHNLSGIKEYGESITSFSATLTAAAAQTQRTFTQKVEGQRGEVINAFFKKLNILQEQVFQQGPAALKAYGEGVSDFSHTVQGLGFGKYAYTDKGEINNIVTTLSGPQYDDMIAKKNGLKSLMEEAQEALGSGTVDFTGYEEKAQGFIDEEIKARNTTHQGISDADDALKTVAETGKTSFADLAGVIKNAQAVLSAAPERVYQNIMKNHAVTVEKIGYLDFIQNEADAQVMIAAWEDRLETTVKMDPKSISPSGYLIISIEISSAVEDGKKYKIERYIDAFGKVEVETSKAHIKNLKEVNKGYAKELIATQAGLQEAKYDENSPEMIAMKRRVKAINKFNGLLQSVEELKIGTSTYSNYSNSTMYTHHTEYSFEILDLGRENDVIQFEVTENKDGVLEKKLYSSSLSVTSNDADLSNALKSLGDSVDKKEKEGMHNFLNILSATADFIPGGKPTKVAVGAFKAILNSVDASIDWDGGASALGEAVPEKFIIGGKKIPFKEFTTGASRYLASRKKHEDNLSEQSKEVQKARVQLTSKLTGKGAISLIQENVPRYDIWKGNVPTHTPKVLSIDPNNYYDYDAYVREEYLDQYGVKKYLESGIANTSMDKYMELLRESASPEIKEYLKGQSSLTIETMNEKQLLELANALDKLPEGREGFVDNYLANNKYREALQ</sequence>
<dbReference type="Proteomes" id="UP000193768">
    <property type="component" value="Unassembled WGS sequence"/>
</dbReference>
<dbReference type="RefSeq" id="WP_084942830.1">
    <property type="nucleotide sequence ID" value="NZ_NCUJ01000014.1"/>
</dbReference>
<dbReference type="AlphaFoldDB" id="A0A1X1GZS7"/>